<evidence type="ECO:0000313" key="2">
    <source>
        <dbReference type="Proteomes" id="UP000054721"/>
    </source>
</evidence>
<reference evidence="1 2" key="1">
    <citation type="submission" date="2015-05" db="EMBL/GenBank/DDBJ databases">
        <title>Evolution of Trichinella species and genotypes.</title>
        <authorList>
            <person name="Korhonen P.K."/>
            <person name="Edoardo P."/>
            <person name="Giuseppe L.R."/>
            <person name="Gasser R.B."/>
        </authorList>
    </citation>
    <scope>NUCLEOTIDE SEQUENCE [LARGE SCALE GENOMIC DNA]</scope>
    <source>
        <strain evidence="1">ISS10</strain>
    </source>
</reference>
<dbReference type="EMBL" id="JYDW01000001">
    <property type="protein sequence ID" value="KRZ63340.1"/>
    <property type="molecule type" value="Genomic_DNA"/>
</dbReference>
<protein>
    <submittedName>
        <fullName evidence="1">Uncharacterized protein</fullName>
    </submittedName>
</protein>
<keyword evidence="2" id="KW-1185">Reference proteome</keyword>
<sequence>MVAHIIKKVHDSIKNEVIRMTLIWRYWDSGNSWDRFYKTCSVQHGAWHNSQHFFNFPVCGSTAEGSTLLALWSHFMVPPRPETAQYGNHVNESVEQPMSKMVEQPISV</sequence>
<evidence type="ECO:0000313" key="1">
    <source>
        <dbReference type="EMBL" id="KRZ63340.1"/>
    </source>
</evidence>
<accession>A0A0V1LVA1</accession>
<name>A0A0V1LVA1_9BILA</name>
<dbReference type="AlphaFoldDB" id="A0A0V1LVA1"/>
<comment type="caution">
    <text evidence="1">The sequence shown here is derived from an EMBL/GenBank/DDBJ whole genome shotgun (WGS) entry which is preliminary data.</text>
</comment>
<organism evidence="1 2">
    <name type="scientific">Trichinella nativa</name>
    <dbReference type="NCBI Taxonomy" id="6335"/>
    <lineage>
        <taxon>Eukaryota</taxon>
        <taxon>Metazoa</taxon>
        <taxon>Ecdysozoa</taxon>
        <taxon>Nematoda</taxon>
        <taxon>Enoplea</taxon>
        <taxon>Dorylaimia</taxon>
        <taxon>Trichinellida</taxon>
        <taxon>Trichinellidae</taxon>
        <taxon>Trichinella</taxon>
    </lineage>
</organism>
<dbReference type="Proteomes" id="UP000054721">
    <property type="component" value="Unassembled WGS sequence"/>
</dbReference>
<gene>
    <name evidence="1" type="ORF">T02_1405</name>
</gene>
<proteinExistence type="predicted"/>